<dbReference type="Pfam" id="PF13241">
    <property type="entry name" value="NAD_binding_7"/>
    <property type="match status" value="1"/>
</dbReference>
<gene>
    <name evidence="8" type="ORF">OOT00_11445</name>
</gene>
<dbReference type="Gene3D" id="3.40.50.720">
    <property type="entry name" value="NAD(P)-binding Rossmann-like Domain"/>
    <property type="match status" value="1"/>
</dbReference>
<dbReference type="EC" id="1.3.1.76" evidence="2"/>
<reference evidence="8 9" key="1">
    <citation type="submission" date="2022-11" db="EMBL/GenBank/DDBJ databases">
        <title>Desulfobotulus tamanensis H1 sp. nov. - anaerobic, alkaliphilic, sulphate reducing bacterium isolated from terrestrial mud volcano.</title>
        <authorList>
            <person name="Frolova A."/>
            <person name="Merkel A.Y."/>
            <person name="Slobodkin A.I."/>
        </authorList>
    </citation>
    <scope>NUCLEOTIDE SEQUENCE [LARGE SCALE GENOMIC DNA]</scope>
    <source>
        <strain evidence="8 9">H1</strain>
    </source>
</reference>
<dbReference type="EMBL" id="JAPFPW010000013">
    <property type="protein sequence ID" value="MCW7754598.1"/>
    <property type="molecule type" value="Genomic_DNA"/>
</dbReference>
<proteinExistence type="predicted"/>
<dbReference type="InterPro" id="IPR028161">
    <property type="entry name" value="Met8-like"/>
</dbReference>
<keyword evidence="4" id="KW-0520">NAD</keyword>
<feature type="domain" description="Siroheme synthase central" evidence="7">
    <location>
        <begin position="118"/>
        <end position="143"/>
    </location>
</feature>
<dbReference type="PANTHER" id="PTHR35330:SF1">
    <property type="entry name" value="SIROHEME BIOSYNTHESIS PROTEIN MET8"/>
    <property type="match status" value="1"/>
</dbReference>
<dbReference type="Proteomes" id="UP001209681">
    <property type="component" value="Unassembled WGS sequence"/>
</dbReference>
<evidence type="ECO:0000256" key="2">
    <source>
        <dbReference type="ARBA" id="ARBA00012400"/>
    </source>
</evidence>
<name>A0ABT3NAV9_9BACT</name>
<dbReference type="PANTHER" id="PTHR35330">
    <property type="entry name" value="SIROHEME BIOSYNTHESIS PROTEIN MET8"/>
    <property type="match status" value="1"/>
</dbReference>
<dbReference type="SUPFAM" id="SSF75615">
    <property type="entry name" value="Siroheme synthase middle domains-like"/>
    <property type="match status" value="1"/>
</dbReference>
<comment type="caution">
    <text evidence="8">The sequence shown here is derived from an EMBL/GenBank/DDBJ whole genome shotgun (WGS) entry which is preliminary data.</text>
</comment>
<organism evidence="8 9">
    <name type="scientific">Desulfobotulus pelophilus</name>
    <dbReference type="NCBI Taxonomy" id="2823377"/>
    <lineage>
        <taxon>Bacteria</taxon>
        <taxon>Pseudomonadati</taxon>
        <taxon>Thermodesulfobacteriota</taxon>
        <taxon>Desulfobacteria</taxon>
        <taxon>Desulfobacterales</taxon>
        <taxon>Desulfobacteraceae</taxon>
        <taxon>Desulfobotulus</taxon>
    </lineage>
</organism>
<dbReference type="Gene3D" id="1.10.8.610">
    <property type="entry name" value="SirC, precorrin-2 dehydrogenase, C-terminal helical domain-like"/>
    <property type="match status" value="1"/>
</dbReference>
<keyword evidence="9" id="KW-1185">Reference proteome</keyword>
<evidence type="ECO:0000259" key="7">
    <source>
        <dbReference type="Pfam" id="PF14824"/>
    </source>
</evidence>
<accession>A0ABT3NAV9</accession>
<dbReference type="InterPro" id="IPR036291">
    <property type="entry name" value="NAD(P)-bd_dom_sf"/>
</dbReference>
<evidence type="ECO:0000313" key="8">
    <source>
        <dbReference type="EMBL" id="MCW7754598.1"/>
    </source>
</evidence>
<dbReference type="InterPro" id="IPR006367">
    <property type="entry name" value="Sirohaem_synthase_N"/>
</dbReference>
<sequence length="239" mass="26701">MNYPLFMHMEGIPCLVVGGGRVGLRKARGLLSAGARVVVVEPAPCSELIRMARDGLLELRSRFFEAGDLEGMRLVFAATHNAAANAMVARESRSHGIFCNIADDPSGSDFFLPALVQRGDLTLAISTGGRSPALARKLRMDLEACFDEGYQPFLEIMGRVRQYLLAREHNPDRHRDIFRFLVEGPLLSHIRNRDRQAMVRLLSPFVGDGAEELVFSVIRDNDVRNAPENSERHRKEEDS</sequence>
<evidence type="ECO:0000256" key="6">
    <source>
        <dbReference type="ARBA" id="ARBA00047561"/>
    </source>
</evidence>
<evidence type="ECO:0000256" key="1">
    <source>
        <dbReference type="ARBA" id="ARBA00005010"/>
    </source>
</evidence>
<evidence type="ECO:0000313" key="9">
    <source>
        <dbReference type="Proteomes" id="UP001209681"/>
    </source>
</evidence>
<comment type="catalytic activity">
    <reaction evidence="6">
        <text>precorrin-2 + NAD(+) = sirohydrochlorin + NADH + 2 H(+)</text>
        <dbReference type="Rhea" id="RHEA:15613"/>
        <dbReference type="ChEBI" id="CHEBI:15378"/>
        <dbReference type="ChEBI" id="CHEBI:57540"/>
        <dbReference type="ChEBI" id="CHEBI:57945"/>
        <dbReference type="ChEBI" id="CHEBI:58351"/>
        <dbReference type="ChEBI" id="CHEBI:58827"/>
        <dbReference type="EC" id="1.3.1.76"/>
    </reaction>
</comment>
<dbReference type="NCBIfam" id="TIGR01470">
    <property type="entry name" value="cysG_Nterm"/>
    <property type="match status" value="1"/>
</dbReference>
<dbReference type="SUPFAM" id="SSF51735">
    <property type="entry name" value="NAD(P)-binding Rossmann-fold domains"/>
    <property type="match status" value="1"/>
</dbReference>
<comment type="pathway">
    <text evidence="1">Porphyrin-containing compound metabolism; siroheme biosynthesis; sirohydrochlorin from precorrin-2: step 1/1.</text>
</comment>
<keyword evidence="3" id="KW-0560">Oxidoreductase</keyword>
<evidence type="ECO:0000256" key="4">
    <source>
        <dbReference type="ARBA" id="ARBA00023027"/>
    </source>
</evidence>
<dbReference type="RefSeq" id="WP_265425511.1">
    <property type="nucleotide sequence ID" value="NZ_JAPFPW010000013.1"/>
</dbReference>
<protein>
    <recommendedName>
        <fullName evidence="2">precorrin-2 dehydrogenase</fullName>
        <ecNumber evidence="2">1.3.1.76</ecNumber>
    </recommendedName>
</protein>
<dbReference type="Pfam" id="PF14824">
    <property type="entry name" value="Sirohm_synth_M"/>
    <property type="match status" value="1"/>
</dbReference>
<evidence type="ECO:0000256" key="5">
    <source>
        <dbReference type="ARBA" id="ARBA00023244"/>
    </source>
</evidence>
<dbReference type="InterPro" id="IPR042518">
    <property type="entry name" value="SirC_C"/>
</dbReference>
<dbReference type="InterPro" id="IPR028281">
    <property type="entry name" value="Sirohaem_synthase_central"/>
</dbReference>
<keyword evidence="5" id="KW-0627">Porphyrin biosynthesis</keyword>
<evidence type="ECO:0000256" key="3">
    <source>
        <dbReference type="ARBA" id="ARBA00023002"/>
    </source>
</evidence>